<dbReference type="AlphaFoldDB" id="A0A210PQE5"/>
<evidence type="ECO:0000256" key="3">
    <source>
        <dbReference type="ARBA" id="ARBA00022833"/>
    </source>
</evidence>
<dbReference type="InterPro" id="IPR001841">
    <property type="entry name" value="Znf_RING"/>
</dbReference>
<dbReference type="PROSITE" id="PS50089">
    <property type="entry name" value="ZF_RING_2"/>
    <property type="match status" value="1"/>
</dbReference>
<feature type="transmembrane region" description="Helical" evidence="6">
    <location>
        <begin position="590"/>
        <end position="614"/>
    </location>
</feature>
<dbReference type="GO" id="GO:0042415">
    <property type="term" value="P:norepinephrine metabolic process"/>
    <property type="evidence" value="ECO:0007669"/>
    <property type="project" value="TreeGrafter"/>
</dbReference>
<keyword evidence="1" id="KW-0479">Metal-binding</keyword>
<gene>
    <name evidence="8" type="ORF">KP79_PYT23169</name>
</gene>
<dbReference type="GO" id="GO:0061630">
    <property type="term" value="F:ubiquitin protein ligase activity"/>
    <property type="evidence" value="ECO:0007669"/>
    <property type="project" value="InterPro"/>
</dbReference>
<dbReference type="InterPro" id="IPR013083">
    <property type="entry name" value="Znf_RING/FYVE/PHD"/>
</dbReference>
<dbReference type="CDD" id="cd16554">
    <property type="entry name" value="RING-HC_RNF180"/>
    <property type="match status" value="1"/>
</dbReference>
<proteinExistence type="predicted"/>
<evidence type="ECO:0000256" key="2">
    <source>
        <dbReference type="ARBA" id="ARBA00022771"/>
    </source>
</evidence>
<feature type="transmembrane region" description="Helical" evidence="6">
    <location>
        <begin position="559"/>
        <end position="578"/>
    </location>
</feature>
<dbReference type="PROSITE" id="PS00518">
    <property type="entry name" value="ZF_RING_1"/>
    <property type="match status" value="1"/>
</dbReference>
<keyword evidence="6" id="KW-0472">Membrane</keyword>
<evidence type="ECO:0000259" key="7">
    <source>
        <dbReference type="PROSITE" id="PS50089"/>
    </source>
</evidence>
<feature type="compositionally biased region" description="Basic residues" evidence="5">
    <location>
        <begin position="398"/>
        <end position="409"/>
    </location>
</feature>
<dbReference type="Gene3D" id="3.30.40.10">
    <property type="entry name" value="Zinc/RING finger domain, C3HC4 (zinc finger)"/>
    <property type="match status" value="1"/>
</dbReference>
<keyword evidence="6" id="KW-0812">Transmembrane</keyword>
<feature type="compositionally biased region" description="Polar residues" evidence="5">
    <location>
        <begin position="312"/>
        <end position="324"/>
    </location>
</feature>
<feature type="region of interest" description="Disordered" evidence="5">
    <location>
        <begin position="200"/>
        <end position="227"/>
    </location>
</feature>
<dbReference type="InterPro" id="IPR017907">
    <property type="entry name" value="Znf_RING_CS"/>
</dbReference>
<feature type="compositionally biased region" description="Basic and acidic residues" evidence="5">
    <location>
        <begin position="160"/>
        <end position="172"/>
    </location>
</feature>
<feature type="transmembrane region" description="Helical" evidence="6">
    <location>
        <begin position="659"/>
        <end position="680"/>
    </location>
</feature>
<evidence type="ECO:0000256" key="5">
    <source>
        <dbReference type="SAM" id="MobiDB-lite"/>
    </source>
</evidence>
<dbReference type="SUPFAM" id="SSF57850">
    <property type="entry name" value="RING/U-box"/>
    <property type="match status" value="1"/>
</dbReference>
<dbReference type="Proteomes" id="UP000242188">
    <property type="component" value="Unassembled WGS sequence"/>
</dbReference>
<feature type="compositionally biased region" description="Polar residues" evidence="5">
    <location>
        <begin position="208"/>
        <end position="227"/>
    </location>
</feature>
<evidence type="ECO:0000256" key="6">
    <source>
        <dbReference type="SAM" id="Phobius"/>
    </source>
</evidence>
<dbReference type="InterPro" id="IPR033263">
    <property type="entry name" value="RNF180"/>
</dbReference>
<evidence type="ECO:0000313" key="9">
    <source>
        <dbReference type="Proteomes" id="UP000242188"/>
    </source>
</evidence>
<keyword evidence="6" id="KW-1133">Transmembrane helix</keyword>
<dbReference type="SMART" id="SM00184">
    <property type="entry name" value="RING"/>
    <property type="match status" value="1"/>
</dbReference>
<dbReference type="GO" id="GO:0000209">
    <property type="term" value="P:protein polyubiquitination"/>
    <property type="evidence" value="ECO:0007669"/>
    <property type="project" value="InterPro"/>
</dbReference>
<keyword evidence="3" id="KW-0862">Zinc</keyword>
<dbReference type="STRING" id="6573.A0A210PQE5"/>
<evidence type="ECO:0000256" key="4">
    <source>
        <dbReference type="PROSITE-ProRule" id="PRU00175"/>
    </source>
</evidence>
<dbReference type="InterPro" id="IPR018957">
    <property type="entry name" value="Znf_C3HC4_RING-type"/>
</dbReference>
<protein>
    <submittedName>
        <fullName evidence="8">E3 ubiquitin-protein ligase</fullName>
    </submittedName>
</protein>
<dbReference type="OrthoDB" id="2017893at2759"/>
<organism evidence="8 9">
    <name type="scientific">Mizuhopecten yessoensis</name>
    <name type="common">Japanese scallop</name>
    <name type="synonym">Patinopecten yessoensis</name>
    <dbReference type="NCBI Taxonomy" id="6573"/>
    <lineage>
        <taxon>Eukaryota</taxon>
        <taxon>Metazoa</taxon>
        <taxon>Spiralia</taxon>
        <taxon>Lophotrochozoa</taxon>
        <taxon>Mollusca</taxon>
        <taxon>Bivalvia</taxon>
        <taxon>Autobranchia</taxon>
        <taxon>Pteriomorphia</taxon>
        <taxon>Pectinida</taxon>
        <taxon>Pectinoidea</taxon>
        <taxon>Pectinidae</taxon>
        <taxon>Mizuhopecten</taxon>
    </lineage>
</organism>
<dbReference type="GO" id="GO:0031624">
    <property type="term" value="F:ubiquitin conjugating enzyme binding"/>
    <property type="evidence" value="ECO:0007669"/>
    <property type="project" value="TreeGrafter"/>
</dbReference>
<dbReference type="GO" id="GO:0032436">
    <property type="term" value="P:positive regulation of proteasomal ubiquitin-dependent protein catabolic process"/>
    <property type="evidence" value="ECO:0007669"/>
    <property type="project" value="TreeGrafter"/>
</dbReference>
<feature type="domain" description="RING-type" evidence="7">
    <location>
        <begin position="435"/>
        <end position="477"/>
    </location>
</feature>
<reference evidence="8 9" key="1">
    <citation type="journal article" date="2017" name="Nat. Ecol. Evol.">
        <title>Scallop genome provides insights into evolution of bilaterian karyotype and development.</title>
        <authorList>
            <person name="Wang S."/>
            <person name="Zhang J."/>
            <person name="Jiao W."/>
            <person name="Li J."/>
            <person name="Xun X."/>
            <person name="Sun Y."/>
            <person name="Guo X."/>
            <person name="Huan P."/>
            <person name="Dong B."/>
            <person name="Zhang L."/>
            <person name="Hu X."/>
            <person name="Sun X."/>
            <person name="Wang J."/>
            <person name="Zhao C."/>
            <person name="Wang Y."/>
            <person name="Wang D."/>
            <person name="Huang X."/>
            <person name="Wang R."/>
            <person name="Lv J."/>
            <person name="Li Y."/>
            <person name="Zhang Z."/>
            <person name="Liu B."/>
            <person name="Lu W."/>
            <person name="Hui Y."/>
            <person name="Liang J."/>
            <person name="Zhou Z."/>
            <person name="Hou R."/>
            <person name="Li X."/>
            <person name="Liu Y."/>
            <person name="Li H."/>
            <person name="Ning X."/>
            <person name="Lin Y."/>
            <person name="Zhao L."/>
            <person name="Xing Q."/>
            <person name="Dou J."/>
            <person name="Li Y."/>
            <person name="Mao J."/>
            <person name="Guo H."/>
            <person name="Dou H."/>
            <person name="Li T."/>
            <person name="Mu C."/>
            <person name="Jiang W."/>
            <person name="Fu Q."/>
            <person name="Fu X."/>
            <person name="Miao Y."/>
            <person name="Liu J."/>
            <person name="Yu Q."/>
            <person name="Li R."/>
            <person name="Liao H."/>
            <person name="Li X."/>
            <person name="Kong Y."/>
            <person name="Jiang Z."/>
            <person name="Chourrout D."/>
            <person name="Li R."/>
            <person name="Bao Z."/>
        </authorList>
    </citation>
    <scope>NUCLEOTIDE SEQUENCE [LARGE SCALE GENOMIC DNA]</scope>
    <source>
        <strain evidence="8 9">PY_sf001</strain>
    </source>
</reference>
<feature type="compositionally biased region" description="Polar residues" evidence="5">
    <location>
        <begin position="338"/>
        <end position="350"/>
    </location>
</feature>
<accession>A0A210PQE5</accession>
<keyword evidence="9" id="KW-1185">Reference proteome</keyword>
<feature type="compositionally biased region" description="Basic and acidic residues" evidence="5">
    <location>
        <begin position="374"/>
        <end position="397"/>
    </location>
</feature>
<dbReference type="GO" id="GO:0042428">
    <property type="term" value="P:serotonin metabolic process"/>
    <property type="evidence" value="ECO:0007669"/>
    <property type="project" value="TreeGrafter"/>
</dbReference>
<sequence length="692" mass="77454">MIRCYVRSEVPYMAAATRLYRCRKCRERVFDSQCVVTVHGQQNTLSDGSAVLPSVSCQDVSMETVWYVTVDSAPEWILNNIETAMWTKGKLLCPKCEGRLGSFDFTKTVKCACGKFTVPPIHILQCRIDQVSTASATQEILRRRQSKITARDISVNPNNEAEKNRDVSGKPEEISSLDISIPFGPKMVPVDTSSAVTFDPDLTRMQDNDSASFLPSSEMTGARSFDSTLTPGAERLFRAADLDRRQRSLVESGQRSLVDGSYSSPERTRSFVGKEIQKQSTSESDIHLTFVIDQCDGNRKDVKKSVKENCSKGDNPQQTGNQQQESHEIRTLSDEGVATNTEGYSESGPSLNALPVYQGHRDVSDDGCPSNAEQPERLTLSRRDLLGDEHRHPDAPRRSKQRSGRKRGITKADTSPADHDQNNDVDPVYPEEHTCPVCLDLYCYPMRTSPCDHVFCDPCLRRLARATPVNTPCPLCRRVISKCHGEDDLAGDLKTWYSALYKKRQVMENKFRKDSYHKLPQLNPATLRLPNMDRLGQDPWQPFDRARNLYNRMGVNLPYVLQSVVFIAVMVCNTVYRFSVELVSLPLSTALIVTGLVFIALLAVSGLLAISHVVRVVGSVSQVLDQAIVEFVGSVFVSPRVESFKSESSQSLLPTSVRIRAMTANFFLVVIVVIICRYVFFRRVNVQLGRNV</sequence>
<dbReference type="GO" id="GO:0008270">
    <property type="term" value="F:zinc ion binding"/>
    <property type="evidence" value="ECO:0007669"/>
    <property type="project" value="UniProtKB-KW"/>
</dbReference>
<dbReference type="EMBL" id="NEDP02005557">
    <property type="protein sequence ID" value="OWF38719.1"/>
    <property type="molecule type" value="Genomic_DNA"/>
</dbReference>
<dbReference type="PANTHER" id="PTHR46717:SF1">
    <property type="entry name" value="E3 UBIQUITIN-PROTEIN LIGASE RNF180"/>
    <property type="match status" value="1"/>
</dbReference>
<comment type="caution">
    <text evidence="8">The sequence shown here is derived from an EMBL/GenBank/DDBJ whole genome shotgun (WGS) entry which is preliminary data.</text>
</comment>
<feature type="region of interest" description="Disordered" evidence="5">
    <location>
        <begin position="247"/>
        <end position="283"/>
    </location>
</feature>
<dbReference type="PANTHER" id="PTHR46717">
    <property type="entry name" value="E3 UBIQUITIN-PROTEIN LIGASE RNF180"/>
    <property type="match status" value="1"/>
</dbReference>
<keyword evidence="2 4" id="KW-0863">Zinc-finger</keyword>
<dbReference type="GO" id="GO:0005789">
    <property type="term" value="C:endoplasmic reticulum membrane"/>
    <property type="evidence" value="ECO:0007669"/>
    <property type="project" value="TreeGrafter"/>
</dbReference>
<feature type="region of interest" description="Disordered" evidence="5">
    <location>
        <begin position="151"/>
        <end position="172"/>
    </location>
</feature>
<feature type="region of interest" description="Disordered" evidence="5">
    <location>
        <begin position="306"/>
        <end position="427"/>
    </location>
</feature>
<evidence type="ECO:0000256" key="1">
    <source>
        <dbReference type="ARBA" id="ARBA00022723"/>
    </source>
</evidence>
<evidence type="ECO:0000313" key="8">
    <source>
        <dbReference type="EMBL" id="OWF38719.1"/>
    </source>
</evidence>
<name>A0A210PQE5_MIZYE</name>
<dbReference type="Pfam" id="PF00097">
    <property type="entry name" value="zf-C3HC4"/>
    <property type="match status" value="1"/>
</dbReference>
<feature type="compositionally biased region" description="Polar residues" evidence="5">
    <location>
        <begin position="249"/>
        <end position="265"/>
    </location>
</feature>